<dbReference type="GO" id="GO:0051213">
    <property type="term" value="F:dioxygenase activity"/>
    <property type="evidence" value="ECO:0007669"/>
    <property type="project" value="UniProtKB-KW"/>
</dbReference>
<organism evidence="6 7">
    <name type="scientific">Xaviernesmea oryzae</name>
    <dbReference type="NCBI Taxonomy" id="464029"/>
    <lineage>
        <taxon>Bacteria</taxon>
        <taxon>Pseudomonadati</taxon>
        <taxon>Pseudomonadota</taxon>
        <taxon>Alphaproteobacteria</taxon>
        <taxon>Hyphomicrobiales</taxon>
        <taxon>Rhizobiaceae</taxon>
        <taxon>Rhizobium/Agrobacterium group</taxon>
        <taxon>Xaviernesmea</taxon>
    </lineage>
</organism>
<keyword evidence="2" id="KW-0479">Metal-binding</keyword>
<dbReference type="Pfam" id="PF00355">
    <property type="entry name" value="Rieske"/>
    <property type="match status" value="1"/>
</dbReference>
<dbReference type="SUPFAM" id="SSF50022">
    <property type="entry name" value="ISP domain"/>
    <property type="match status" value="1"/>
</dbReference>
<evidence type="ECO:0000256" key="2">
    <source>
        <dbReference type="ARBA" id="ARBA00022723"/>
    </source>
</evidence>
<dbReference type="InterPro" id="IPR017941">
    <property type="entry name" value="Rieske_2Fe-2S"/>
</dbReference>
<dbReference type="OrthoDB" id="9794175at2"/>
<keyword evidence="6" id="KW-0223">Dioxygenase</keyword>
<dbReference type="RefSeq" id="WP_085424724.1">
    <property type="nucleotide sequence ID" value="NZ_FXAF01000011.1"/>
</dbReference>
<dbReference type="GO" id="GO:0046872">
    <property type="term" value="F:metal ion binding"/>
    <property type="evidence" value="ECO:0007669"/>
    <property type="project" value="UniProtKB-KW"/>
</dbReference>
<keyword evidence="3" id="KW-0408">Iron</keyword>
<dbReference type="GO" id="GO:0051537">
    <property type="term" value="F:2 iron, 2 sulfur cluster binding"/>
    <property type="evidence" value="ECO:0007669"/>
    <property type="project" value="UniProtKB-KW"/>
</dbReference>
<dbReference type="STRING" id="464029.SAMN02982989_4116"/>
<dbReference type="EMBL" id="FXAF01000011">
    <property type="protein sequence ID" value="SMF72124.1"/>
    <property type="molecule type" value="Genomic_DNA"/>
</dbReference>
<name>A0A1X7GP33_9HYPH</name>
<proteinExistence type="predicted"/>
<accession>A0A1X7GP33</accession>
<evidence type="ECO:0000259" key="5">
    <source>
        <dbReference type="PROSITE" id="PS51296"/>
    </source>
</evidence>
<evidence type="ECO:0000313" key="7">
    <source>
        <dbReference type="Proteomes" id="UP000192903"/>
    </source>
</evidence>
<dbReference type="PANTHER" id="PTHR21496">
    <property type="entry name" value="FERREDOXIN-RELATED"/>
    <property type="match status" value="1"/>
</dbReference>
<protein>
    <submittedName>
        <fullName evidence="6">3-phenylpropionate/trans-cinnamate dioxygenase ferredoxin subunit</fullName>
    </submittedName>
</protein>
<keyword evidence="4" id="KW-0411">Iron-sulfur</keyword>
<dbReference type="InterPro" id="IPR036922">
    <property type="entry name" value="Rieske_2Fe-2S_sf"/>
</dbReference>
<evidence type="ECO:0000256" key="3">
    <source>
        <dbReference type="ARBA" id="ARBA00023004"/>
    </source>
</evidence>
<gene>
    <name evidence="6" type="ORF">SAMN02982989_4116</name>
</gene>
<feature type="domain" description="Rieske" evidence="5">
    <location>
        <begin position="4"/>
        <end position="115"/>
    </location>
</feature>
<reference evidence="7" key="1">
    <citation type="submission" date="2017-04" db="EMBL/GenBank/DDBJ databases">
        <authorList>
            <person name="Varghese N."/>
            <person name="Submissions S."/>
        </authorList>
    </citation>
    <scope>NUCLEOTIDE SEQUENCE [LARGE SCALE GENOMIC DNA]</scope>
    <source>
        <strain evidence="7">B4P</strain>
    </source>
</reference>
<dbReference type="Gene3D" id="2.102.10.10">
    <property type="entry name" value="Rieske [2Fe-2S] iron-sulphur domain"/>
    <property type="match status" value="1"/>
</dbReference>
<keyword evidence="7" id="KW-1185">Reference proteome</keyword>
<dbReference type="Proteomes" id="UP000192903">
    <property type="component" value="Unassembled WGS sequence"/>
</dbReference>
<sequence>MARHVVAKVDELDIGKSKLVKVAGRDIALFNVKGEFFAIANRCPHEGADLCRGQMVGLAESDEPGQYRMTRHGELVRCPWHGWEFDIRTGKSWCDPARTRVKSFDVSVASGGALVEGPYQAETFPVSIDEDYVVVEI</sequence>
<keyword evidence="6" id="KW-0560">Oxidoreductase</keyword>
<dbReference type="PANTHER" id="PTHR21496:SF23">
    <property type="entry name" value="3-PHENYLPROPIONATE_CINNAMIC ACID DIOXYGENASE FERREDOXIN SUBUNIT"/>
    <property type="match status" value="1"/>
</dbReference>
<dbReference type="PROSITE" id="PS51296">
    <property type="entry name" value="RIESKE"/>
    <property type="match status" value="1"/>
</dbReference>
<keyword evidence="1" id="KW-0001">2Fe-2S</keyword>
<evidence type="ECO:0000256" key="1">
    <source>
        <dbReference type="ARBA" id="ARBA00022714"/>
    </source>
</evidence>
<evidence type="ECO:0000313" key="6">
    <source>
        <dbReference type="EMBL" id="SMF72124.1"/>
    </source>
</evidence>
<dbReference type="CDD" id="cd03467">
    <property type="entry name" value="Rieske"/>
    <property type="match status" value="1"/>
</dbReference>
<evidence type="ECO:0000256" key="4">
    <source>
        <dbReference type="ARBA" id="ARBA00023014"/>
    </source>
</evidence>
<dbReference type="AlphaFoldDB" id="A0A1X7GP33"/>